<evidence type="ECO:0008006" key="4">
    <source>
        <dbReference type="Google" id="ProtNLM"/>
    </source>
</evidence>
<feature type="transmembrane region" description="Helical" evidence="1">
    <location>
        <begin position="12"/>
        <end position="33"/>
    </location>
</feature>
<keyword evidence="1" id="KW-0812">Transmembrane</keyword>
<proteinExistence type="predicted"/>
<keyword evidence="3" id="KW-1185">Reference proteome</keyword>
<comment type="caution">
    <text evidence="2">The sequence shown here is derived from an EMBL/GenBank/DDBJ whole genome shotgun (WGS) entry which is preliminary data.</text>
</comment>
<accession>A0ABU0JV94</accession>
<evidence type="ECO:0000313" key="3">
    <source>
        <dbReference type="Proteomes" id="UP001224418"/>
    </source>
</evidence>
<evidence type="ECO:0000313" key="2">
    <source>
        <dbReference type="EMBL" id="MDQ0481024.1"/>
    </source>
</evidence>
<keyword evidence="1" id="KW-1133">Transmembrane helix</keyword>
<name>A0ABU0JV94_HATLI</name>
<protein>
    <recommendedName>
        <fullName evidence="4">Lipoprotein</fullName>
    </recommendedName>
</protein>
<evidence type="ECO:0000256" key="1">
    <source>
        <dbReference type="SAM" id="Phobius"/>
    </source>
</evidence>
<reference evidence="2 3" key="1">
    <citation type="submission" date="2023-07" db="EMBL/GenBank/DDBJ databases">
        <title>Genomic Encyclopedia of Type Strains, Phase IV (KMG-IV): sequencing the most valuable type-strain genomes for metagenomic binning, comparative biology and taxonomic classification.</title>
        <authorList>
            <person name="Goeker M."/>
        </authorList>
    </citation>
    <scope>NUCLEOTIDE SEQUENCE [LARGE SCALE GENOMIC DNA]</scope>
    <source>
        <strain evidence="2 3">DSM 1400</strain>
    </source>
</reference>
<dbReference type="Proteomes" id="UP001224418">
    <property type="component" value="Unassembled WGS sequence"/>
</dbReference>
<gene>
    <name evidence="2" type="ORF">QOZ93_002790</name>
</gene>
<sequence length="209" mass="24757">MTLNIPTEIFETMISAISIIMGSLIGAFFSWIISKKTTSKNIKEQYKILERNMIYEEKCKKKEICKQANIIRLDICTALFQSIRAIKEYNWNEQKNIYPIPINKNYSSSVATLSNYYSLQDISYIYQLYSIIEKMNSHIMYKSLFKEEYNGKEVFELYRQLIEKVYGANSNEILKLHIDNISYEDLYKNTYIKEGYKNVLEKLDKLCVK</sequence>
<organism evidence="2 3">
    <name type="scientific">Hathewaya limosa</name>
    <name type="common">Clostridium limosum</name>
    <dbReference type="NCBI Taxonomy" id="1536"/>
    <lineage>
        <taxon>Bacteria</taxon>
        <taxon>Bacillati</taxon>
        <taxon>Bacillota</taxon>
        <taxon>Clostridia</taxon>
        <taxon>Eubacteriales</taxon>
        <taxon>Clostridiaceae</taxon>
        <taxon>Hathewaya</taxon>
    </lineage>
</organism>
<dbReference type="RefSeq" id="WP_307357422.1">
    <property type="nucleotide sequence ID" value="NZ_BAAACJ010000050.1"/>
</dbReference>
<dbReference type="EMBL" id="JAUSWN010000045">
    <property type="protein sequence ID" value="MDQ0481024.1"/>
    <property type="molecule type" value="Genomic_DNA"/>
</dbReference>
<keyword evidence="1" id="KW-0472">Membrane</keyword>